<dbReference type="PROSITE" id="PS51257">
    <property type="entry name" value="PROKAR_LIPOPROTEIN"/>
    <property type="match status" value="1"/>
</dbReference>
<feature type="chain" id="PRO_5046164976" evidence="1">
    <location>
        <begin position="23"/>
        <end position="544"/>
    </location>
</feature>
<comment type="caution">
    <text evidence="2">The sequence shown here is derived from an EMBL/GenBank/DDBJ whole genome shotgun (WGS) entry which is preliminary data.</text>
</comment>
<dbReference type="RefSeq" id="WP_379290534.1">
    <property type="nucleotide sequence ID" value="NZ_JBHTIU010000081.1"/>
</dbReference>
<keyword evidence="1" id="KW-0732">Signal</keyword>
<evidence type="ECO:0000313" key="3">
    <source>
        <dbReference type="Proteomes" id="UP001597120"/>
    </source>
</evidence>
<evidence type="ECO:0000256" key="1">
    <source>
        <dbReference type="SAM" id="SignalP"/>
    </source>
</evidence>
<protein>
    <submittedName>
        <fullName evidence="2">ABC transporter substrate-binding protein</fullName>
    </submittedName>
</protein>
<dbReference type="InterPro" id="IPR050490">
    <property type="entry name" value="Bact_solute-bd_prot1"/>
</dbReference>
<keyword evidence="3" id="KW-1185">Reference proteome</keyword>
<dbReference type="EMBL" id="JBHTIU010000081">
    <property type="protein sequence ID" value="MFD0871493.1"/>
    <property type="molecule type" value="Genomic_DNA"/>
</dbReference>
<dbReference type="Gene3D" id="3.40.190.10">
    <property type="entry name" value="Periplasmic binding protein-like II"/>
    <property type="match status" value="2"/>
</dbReference>
<dbReference type="PANTHER" id="PTHR43649:SF17">
    <property type="entry name" value="ABC TRANSPORTER SOLUTE BINDING PROTEIN-SUGAR TRANSPORT"/>
    <property type="match status" value="1"/>
</dbReference>
<sequence length="544" mass="61838">MTKQRYAAGLAITVLLSGVLLSCDNDSKPRDKAGDRSGMTGADLVNLTGMPIVKEPITLHIFAGKSPTSHPDWNQVRIWQEYERMTQIHTQFQMVPFDQLSSRRNLVLADGDYPDAFMTSRLSSADLLRYGQQGVFIRLNDLIDEYAPNFKRLLEKYPEIRKGLTMADGNIYSFPSFYDPDFMSMLIGYPLWVKADWLDKLGMEPPETTEEFYQYLKAVKETDLNGNGKADEIPYGSVGTSALLNHLKGAWGLGNRGMGHSRVDMDPETNELRFIPADPRYKELLQYVHKLYAEGLLEKDIFTVKSSALYANGTRGVYGSLLVPSPFTLMNQTGYVGLPVLEGPHGDRLYSHVKTPLIHVGAFVITDRNPYPEATVRWIDYFFGDEGSKMFFMGIEGESYVETPDGEVVYTDSILNNKSGRTFEQELSKYVVWLGGSYPGFVTKKYFKGSESLPESIEAAERVRPYVVKEIWPPFTYTQEETERMSILSADIHPYVDEMVARFINGSVSFNEWDSYVSTLKQMGLDEYMRIYRSGYERYMQGSK</sequence>
<feature type="signal peptide" evidence="1">
    <location>
        <begin position="1"/>
        <end position="22"/>
    </location>
</feature>
<name>A0ABW3DDD2_9BACL</name>
<proteinExistence type="predicted"/>
<evidence type="ECO:0000313" key="2">
    <source>
        <dbReference type="EMBL" id="MFD0871493.1"/>
    </source>
</evidence>
<organism evidence="2 3">
    <name type="scientific">Paenibacillus residui</name>
    <dbReference type="NCBI Taxonomy" id="629724"/>
    <lineage>
        <taxon>Bacteria</taxon>
        <taxon>Bacillati</taxon>
        <taxon>Bacillota</taxon>
        <taxon>Bacilli</taxon>
        <taxon>Bacillales</taxon>
        <taxon>Paenibacillaceae</taxon>
        <taxon>Paenibacillus</taxon>
    </lineage>
</organism>
<dbReference type="Proteomes" id="UP001597120">
    <property type="component" value="Unassembled WGS sequence"/>
</dbReference>
<accession>A0ABW3DDD2</accession>
<dbReference type="SUPFAM" id="SSF53850">
    <property type="entry name" value="Periplasmic binding protein-like II"/>
    <property type="match status" value="1"/>
</dbReference>
<dbReference type="PANTHER" id="PTHR43649">
    <property type="entry name" value="ARABINOSE-BINDING PROTEIN-RELATED"/>
    <property type="match status" value="1"/>
</dbReference>
<gene>
    <name evidence="2" type="ORF">ACFQ03_20340</name>
</gene>
<reference evidence="3" key="1">
    <citation type="journal article" date="2019" name="Int. J. Syst. Evol. Microbiol.">
        <title>The Global Catalogue of Microorganisms (GCM) 10K type strain sequencing project: providing services to taxonomists for standard genome sequencing and annotation.</title>
        <authorList>
            <consortium name="The Broad Institute Genomics Platform"/>
            <consortium name="The Broad Institute Genome Sequencing Center for Infectious Disease"/>
            <person name="Wu L."/>
            <person name="Ma J."/>
        </authorList>
    </citation>
    <scope>NUCLEOTIDE SEQUENCE [LARGE SCALE GENOMIC DNA]</scope>
    <source>
        <strain evidence="3">CCUG 57263</strain>
    </source>
</reference>